<dbReference type="Pfam" id="PF13193">
    <property type="entry name" value="AMP-binding_C"/>
    <property type="match status" value="1"/>
</dbReference>
<accession>A0A428TY72</accession>
<dbReference type="InterPro" id="IPR025110">
    <property type="entry name" value="AMP-bd_C"/>
</dbReference>
<dbReference type="Proteomes" id="UP000288429">
    <property type="component" value="Unassembled WGS sequence"/>
</dbReference>
<dbReference type="AlphaFoldDB" id="A0A428TY72"/>
<dbReference type="PANTHER" id="PTHR42921:SF1">
    <property type="entry name" value="ACETOACETYL-COA SYNTHETASE"/>
    <property type="match status" value="1"/>
</dbReference>
<keyword evidence="4" id="KW-1185">Reference proteome</keyword>
<dbReference type="InterPro" id="IPR045851">
    <property type="entry name" value="AMP-bd_C_sf"/>
</dbReference>
<dbReference type="PANTHER" id="PTHR42921">
    <property type="entry name" value="ACETOACETYL-COA SYNTHETASE"/>
    <property type="match status" value="1"/>
</dbReference>
<dbReference type="Gene3D" id="3.30.300.30">
    <property type="match status" value="1"/>
</dbReference>
<evidence type="ECO:0000313" key="3">
    <source>
        <dbReference type="EMBL" id="RSM06965.1"/>
    </source>
</evidence>
<evidence type="ECO:0000259" key="1">
    <source>
        <dbReference type="Pfam" id="PF00501"/>
    </source>
</evidence>
<reference evidence="3 4" key="1">
    <citation type="submission" date="2017-06" db="EMBL/GenBank/DDBJ databases">
        <title>Cmopartive genomic analysis of Ambrosia Fusariam Clade fungi.</title>
        <authorList>
            <person name="Stajich J.E."/>
            <person name="Carrillo J."/>
            <person name="Kijimoto T."/>
            <person name="Eskalen A."/>
            <person name="O'Donnell K."/>
            <person name="Kasson M."/>
        </authorList>
    </citation>
    <scope>NUCLEOTIDE SEQUENCE [LARGE SCALE GENOMIC DNA]</scope>
    <source>
        <strain evidence="3 4">NRRL 20438</strain>
    </source>
</reference>
<comment type="caution">
    <text evidence="3">The sequence shown here is derived from an EMBL/GenBank/DDBJ whole genome shotgun (WGS) entry which is preliminary data.</text>
</comment>
<dbReference type="EMBL" id="NIZV01000119">
    <property type="protein sequence ID" value="RSM06965.1"/>
    <property type="molecule type" value="Genomic_DNA"/>
</dbReference>
<dbReference type="InterPro" id="IPR042099">
    <property type="entry name" value="ANL_N_sf"/>
</dbReference>
<feature type="domain" description="AMP-binding enzyme C-terminal" evidence="2">
    <location>
        <begin position="225"/>
        <end position="299"/>
    </location>
</feature>
<dbReference type="Pfam" id="PF00501">
    <property type="entry name" value="AMP-binding"/>
    <property type="match status" value="1"/>
</dbReference>
<protein>
    <submittedName>
        <fullName evidence="3">Uncharacterized protein</fullName>
    </submittedName>
</protein>
<evidence type="ECO:0000313" key="4">
    <source>
        <dbReference type="Proteomes" id="UP000288429"/>
    </source>
</evidence>
<organism evidence="3 4">
    <name type="scientific">Fusarium ambrosium</name>
    <dbReference type="NCBI Taxonomy" id="131363"/>
    <lineage>
        <taxon>Eukaryota</taxon>
        <taxon>Fungi</taxon>
        <taxon>Dikarya</taxon>
        <taxon>Ascomycota</taxon>
        <taxon>Pezizomycotina</taxon>
        <taxon>Sordariomycetes</taxon>
        <taxon>Hypocreomycetidae</taxon>
        <taxon>Hypocreales</taxon>
        <taxon>Nectriaceae</taxon>
        <taxon>Fusarium</taxon>
        <taxon>Fusarium solani species complex</taxon>
    </lineage>
</organism>
<sequence length="348" mass="37515">MIRSGVERGDVVAAVMGNSVNTIIAALATLSIGAVWTSASCDLGPSSIIDRYSQVSPKVVFADDGYVYVGKLTNLSGRISQWSGELRKKHGNELVNVVIVPYCGTDVNLSSISGGCTLSDFLARDQGDELGFEMVPFSQPAFILYSSGTASPVGGPKCIIHSMGGVALKVKVDMTLQHDIRSSDVVFQYTTILQDTGGIMMLGRSDGVLNPSGVRFGSAEIYAITETLPEISDCICVGQRREIDEDERVLLFVKMSSGQSLTAELETKIASAIREGCSPRHVPRGIFEVSDIPYTLNGKKCEINVKHVINGRKVTVNGAVANPEALKMYEKYWELPAERSQGLNRAKL</sequence>
<dbReference type="InterPro" id="IPR000873">
    <property type="entry name" value="AMP-dep_synth/lig_dom"/>
</dbReference>
<evidence type="ECO:0000259" key="2">
    <source>
        <dbReference type="Pfam" id="PF13193"/>
    </source>
</evidence>
<dbReference type="Gene3D" id="3.40.50.12780">
    <property type="entry name" value="N-terminal domain of ligase-like"/>
    <property type="match status" value="1"/>
</dbReference>
<proteinExistence type="predicted"/>
<feature type="domain" description="AMP-dependent synthetase/ligase" evidence="1">
    <location>
        <begin position="3"/>
        <end position="200"/>
    </location>
</feature>
<dbReference type="SUPFAM" id="SSF56801">
    <property type="entry name" value="Acetyl-CoA synthetase-like"/>
    <property type="match status" value="2"/>
</dbReference>
<dbReference type="GO" id="GO:0030729">
    <property type="term" value="F:acetoacetate-CoA ligase activity"/>
    <property type="evidence" value="ECO:0007669"/>
    <property type="project" value="TreeGrafter"/>
</dbReference>
<gene>
    <name evidence="3" type="ORF">CDV31_008807</name>
</gene>
<name>A0A428TY72_9HYPO</name>